<comment type="subcellular location">
    <subcellularLocation>
        <location evidence="1">Chromosome</location>
        <location evidence="1">Centromere</location>
    </subcellularLocation>
</comment>
<evidence type="ECO:0000256" key="5">
    <source>
        <dbReference type="ARBA" id="ARBA00022776"/>
    </source>
</evidence>
<dbReference type="InterPro" id="IPR005549">
    <property type="entry name" value="Kinetochore_Nuf2_N"/>
</dbReference>
<keyword evidence="6" id="KW-0175">Coiled coil</keyword>
<evidence type="ECO:0000313" key="10">
    <source>
        <dbReference type="EMBL" id="RCN25363.1"/>
    </source>
</evidence>
<keyword evidence="7" id="KW-0131">Cell cycle</keyword>
<comment type="caution">
    <text evidence="10">The sequence shown here is derived from an EMBL/GenBank/DDBJ whole genome shotgun (WGS) entry which is preliminary data.</text>
</comment>
<sequence length="84" mass="9462">MTSLVLDPRSIVEALSFLQVGINTEDIAHPSADRVQTIYHAFCTQVLDVPEKCLVELPFECQFNPETAEIQHKSTPLLLLYTTM</sequence>
<keyword evidence="5" id="KW-0498">Mitosis</keyword>
<keyword evidence="11" id="KW-1185">Reference proteome</keyword>
<evidence type="ECO:0000256" key="2">
    <source>
        <dbReference type="ARBA" id="ARBA00005498"/>
    </source>
</evidence>
<keyword evidence="4" id="KW-0132">Cell division</keyword>
<evidence type="ECO:0000256" key="3">
    <source>
        <dbReference type="ARBA" id="ARBA00022454"/>
    </source>
</evidence>
<dbReference type="EMBL" id="JOJR01012320">
    <property type="protein sequence ID" value="RCN25363.1"/>
    <property type="molecule type" value="Genomic_DNA"/>
</dbReference>
<dbReference type="Pfam" id="PF03800">
    <property type="entry name" value="Nuf2"/>
    <property type="match status" value="1"/>
</dbReference>
<gene>
    <name evidence="10" type="ORF">ANCCAN_28926</name>
</gene>
<keyword evidence="8" id="KW-0137">Centromere</keyword>
<proteinExistence type="inferred from homology"/>
<dbReference type="AlphaFoldDB" id="A0A368EZX3"/>
<dbReference type="Gene3D" id="1.10.418.60">
    <property type="entry name" value="Ncd80 complex, Nuf2 subunit"/>
    <property type="match status" value="1"/>
</dbReference>
<reference evidence="10 11" key="1">
    <citation type="submission" date="2014-10" db="EMBL/GenBank/DDBJ databases">
        <title>Draft genome of the hookworm Ancylostoma caninum.</title>
        <authorList>
            <person name="Mitreva M."/>
        </authorList>
    </citation>
    <scope>NUCLEOTIDE SEQUENCE [LARGE SCALE GENOMIC DNA]</scope>
    <source>
        <strain evidence="10 11">Baltimore</strain>
    </source>
</reference>
<evidence type="ECO:0000256" key="4">
    <source>
        <dbReference type="ARBA" id="ARBA00022618"/>
    </source>
</evidence>
<dbReference type="GO" id="GO:0031262">
    <property type="term" value="C:Ndc80 complex"/>
    <property type="evidence" value="ECO:0007669"/>
    <property type="project" value="InterPro"/>
</dbReference>
<evidence type="ECO:0000256" key="8">
    <source>
        <dbReference type="ARBA" id="ARBA00023328"/>
    </source>
</evidence>
<name>A0A368EZX3_ANCCA</name>
<evidence type="ECO:0000256" key="6">
    <source>
        <dbReference type="ARBA" id="ARBA00023054"/>
    </source>
</evidence>
<feature type="domain" description="Kinetochore protein Nuf2 N-terminal" evidence="9">
    <location>
        <begin position="4"/>
        <end position="84"/>
    </location>
</feature>
<dbReference type="Proteomes" id="UP000252519">
    <property type="component" value="Unassembled WGS sequence"/>
</dbReference>
<evidence type="ECO:0000256" key="1">
    <source>
        <dbReference type="ARBA" id="ARBA00004584"/>
    </source>
</evidence>
<dbReference type="InterPro" id="IPR038275">
    <property type="entry name" value="Nuf2_N_sf"/>
</dbReference>
<dbReference type="GO" id="GO:0051301">
    <property type="term" value="P:cell division"/>
    <property type="evidence" value="ECO:0007669"/>
    <property type="project" value="UniProtKB-KW"/>
</dbReference>
<protein>
    <recommendedName>
        <fullName evidence="9">Kinetochore protein Nuf2 N-terminal domain-containing protein</fullName>
    </recommendedName>
</protein>
<keyword evidence="3" id="KW-0158">Chromosome</keyword>
<evidence type="ECO:0000259" key="9">
    <source>
        <dbReference type="Pfam" id="PF03800"/>
    </source>
</evidence>
<dbReference type="OrthoDB" id="5862693at2759"/>
<comment type="similarity">
    <text evidence="2">Belongs to the NUF2 family.</text>
</comment>
<evidence type="ECO:0000313" key="11">
    <source>
        <dbReference type="Proteomes" id="UP000252519"/>
    </source>
</evidence>
<organism evidence="10 11">
    <name type="scientific">Ancylostoma caninum</name>
    <name type="common">Dog hookworm</name>
    <dbReference type="NCBI Taxonomy" id="29170"/>
    <lineage>
        <taxon>Eukaryota</taxon>
        <taxon>Metazoa</taxon>
        <taxon>Ecdysozoa</taxon>
        <taxon>Nematoda</taxon>
        <taxon>Chromadorea</taxon>
        <taxon>Rhabditida</taxon>
        <taxon>Rhabditina</taxon>
        <taxon>Rhabditomorpha</taxon>
        <taxon>Strongyloidea</taxon>
        <taxon>Ancylostomatidae</taxon>
        <taxon>Ancylostomatinae</taxon>
        <taxon>Ancylostoma</taxon>
    </lineage>
</organism>
<evidence type="ECO:0000256" key="7">
    <source>
        <dbReference type="ARBA" id="ARBA00023306"/>
    </source>
</evidence>
<accession>A0A368EZX3</accession>